<gene>
    <name evidence="13" type="primary">PLESTB003599</name>
    <name evidence="14" type="synonym">PLESTB003695</name>
    <name evidence="13" type="ORF">PLESTB_001903900</name>
    <name evidence="14" type="ORF">PLESTB_001913500</name>
</gene>
<dbReference type="GO" id="GO:0005886">
    <property type="term" value="C:plasma membrane"/>
    <property type="evidence" value="ECO:0007669"/>
    <property type="project" value="UniProtKB-SubCell"/>
</dbReference>
<dbReference type="GO" id="GO:0016887">
    <property type="term" value="F:ATP hydrolysis activity"/>
    <property type="evidence" value="ECO:0007669"/>
    <property type="project" value="InterPro"/>
</dbReference>
<organism evidence="13 15">
    <name type="scientific">Pleodorina starrii</name>
    <dbReference type="NCBI Taxonomy" id="330485"/>
    <lineage>
        <taxon>Eukaryota</taxon>
        <taxon>Viridiplantae</taxon>
        <taxon>Chlorophyta</taxon>
        <taxon>core chlorophytes</taxon>
        <taxon>Chlorophyceae</taxon>
        <taxon>CS clade</taxon>
        <taxon>Chlamydomonadales</taxon>
        <taxon>Volvocaceae</taxon>
        <taxon>Pleodorina</taxon>
    </lineage>
</organism>
<dbReference type="Proteomes" id="UP001165080">
    <property type="component" value="Unassembled WGS sequence"/>
</dbReference>
<keyword evidence="7" id="KW-0067">ATP-binding</keyword>
<dbReference type="FunFam" id="3.40.50.300:FF:000032">
    <property type="entry name" value="Export ABC transporter ATP-binding protein"/>
    <property type="match status" value="1"/>
</dbReference>
<evidence type="ECO:0000259" key="12">
    <source>
        <dbReference type="PROSITE" id="PS50893"/>
    </source>
</evidence>
<keyword evidence="8 11" id="KW-1133">Transmembrane helix</keyword>
<dbReference type="InterPro" id="IPR017871">
    <property type="entry name" value="ABC_transporter-like_CS"/>
</dbReference>
<dbReference type="Pfam" id="PF12704">
    <property type="entry name" value="MacB_PCD"/>
    <property type="match status" value="1"/>
</dbReference>
<dbReference type="InterPro" id="IPR017911">
    <property type="entry name" value="MacB-like_ATP-bd"/>
</dbReference>
<evidence type="ECO:0000256" key="8">
    <source>
        <dbReference type="ARBA" id="ARBA00022989"/>
    </source>
</evidence>
<evidence type="ECO:0000313" key="14">
    <source>
        <dbReference type="EMBL" id="GLC62565.1"/>
    </source>
</evidence>
<feature type="transmembrane region" description="Helical" evidence="11">
    <location>
        <begin position="266"/>
        <end position="286"/>
    </location>
</feature>
<dbReference type="EMBL" id="BRXU01000066">
    <property type="protein sequence ID" value="GLC62565.1"/>
    <property type="molecule type" value="Genomic_DNA"/>
</dbReference>
<dbReference type="PANTHER" id="PTHR24220:SF86">
    <property type="entry name" value="ABC TRANSPORTER ABCH.1"/>
    <property type="match status" value="1"/>
</dbReference>
<dbReference type="CDD" id="cd03255">
    <property type="entry name" value="ABC_MJ0796_LolCDE_FtsE"/>
    <property type="match status" value="1"/>
</dbReference>
<evidence type="ECO:0000256" key="11">
    <source>
        <dbReference type="SAM" id="Phobius"/>
    </source>
</evidence>
<keyword evidence="15" id="KW-1185">Reference proteome</keyword>
<dbReference type="EMBL" id="BRXU01000066">
    <property type="protein sequence ID" value="GLC62476.1"/>
    <property type="molecule type" value="Genomic_DNA"/>
</dbReference>
<keyword evidence="5 11" id="KW-0812">Transmembrane</keyword>
<evidence type="ECO:0000256" key="1">
    <source>
        <dbReference type="ARBA" id="ARBA00004429"/>
    </source>
</evidence>
<dbReference type="GO" id="GO:0005524">
    <property type="term" value="F:ATP binding"/>
    <property type="evidence" value="ECO:0007669"/>
    <property type="project" value="UniProtKB-KW"/>
</dbReference>
<reference evidence="13" key="1">
    <citation type="submission" date="2022-08" db="EMBL/GenBank/DDBJ databases">
        <authorList>
            <person name="Takahashi K."/>
            <person name="Suzuki S."/>
            <person name="Kawachi M."/>
            <person name="Higashiyama T."/>
            <person name="Nozaki H."/>
        </authorList>
    </citation>
    <scope>NUCLEOTIDE SEQUENCE</scope>
    <source>
        <strain evidence="13">NIES-4479</strain>
    </source>
</reference>
<keyword evidence="3" id="KW-1003">Cell membrane</keyword>
<name>A0A9W6FBB5_9CHLO</name>
<evidence type="ECO:0000256" key="4">
    <source>
        <dbReference type="ARBA" id="ARBA00022519"/>
    </source>
</evidence>
<evidence type="ECO:0000313" key="15">
    <source>
        <dbReference type="Proteomes" id="UP001165080"/>
    </source>
</evidence>
<dbReference type="PROSITE" id="PS50893">
    <property type="entry name" value="ABC_TRANSPORTER_2"/>
    <property type="match status" value="1"/>
</dbReference>
<sequence length="669" mass="69351">MTMPAVLQVQDLVKSYGQGDAGFTALGGVSLAIEAGESVAIVGKSGSGKSTLMHLLALLDAPTSGAVALHGSPTASMSARELNRVRNASFGFVFQQFYLTANQTVLENVVLPLKIAGVGAAERKRRGLAVLERLELAEKAHSRAVDLSGGQKQRVAIARAVVNDPAVIFADEPTGNLDSATGSVVQDILFELNRQRGITLVVVTHDADLAGRCDRRVQLRDGRIVETPARTVPGPGLGGVEAAPQGGAALGVTGGVRTLRGRIRTVLTVVAVFIGACALTLTSGMGTGVNRYIDVTVATFGDASALYVQKSQPLIELSAGSGPQKYDPDSTQIATGFGVSFVGLSDQDVATIEGIDGVGEVAPVYNVVPTYLQAGQERFQLTLGIPVDSEGVQMASGSVAAEGADELAIPDTWVTDLGFGSPQEAVGATVQIVMTNKAGQQQEFDARVSGVTQASLAGVSRNPIPSTSFNERLYAYQVSGSPEEIPASYIMARAIMDDAGRAGPIQAQLEEAGMIGLTVEDQLGMFRTVINAIIWILNACAIIALIAAGLGIVNTLLMSVQERTREIGLMKAMGMSGPKVFGLFSLEAVFIGLLGAVLGAATGVAAGTYLTQVLAEGFLAGLPGLSLFTFQAPRIALIVTAVLTIAFAAGTIPAVRAARKDPITALRHE</sequence>
<evidence type="ECO:0000256" key="7">
    <source>
        <dbReference type="ARBA" id="ARBA00022840"/>
    </source>
</evidence>
<comment type="subcellular location">
    <subcellularLocation>
        <location evidence="1">Cell inner membrane</location>
        <topology evidence="1">Multi-pass membrane protein</topology>
    </subcellularLocation>
</comment>
<dbReference type="PROSITE" id="PS00211">
    <property type="entry name" value="ABC_TRANSPORTER_1"/>
    <property type="match status" value="1"/>
</dbReference>
<keyword evidence="9 11" id="KW-0472">Membrane</keyword>
<dbReference type="InterPro" id="IPR025857">
    <property type="entry name" value="MacB_PCD"/>
</dbReference>
<dbReference type="InterPro" id="IPR027417">
    <property type="entry name" value="P-loop_NTPase"/>
</dbReference>
<feature type="transmembrane region" description="Helical" evidence="11">
    <location>
        <begin position="609"/>
        <end position="628"/>
    </location>
</feature>
<evidence type="ECO:0000256" key="5">
    <source>
        <dbReference type="ARBA" id="ARBA00022692"/>
    </source>
</evidence>
<proteinExistence type="inferred from homology"/>
<keyword evidence="6" id="KW-0547">Nucleotide-binding</keyword>
<dbReference type="GO" id="GO:0098796">
    <property type="term" value="C:membrane protein complex"/>
    <property type="evidence" value="ECO:0007669"/>
    <property type="project" value="UniProtKB-ARBA"/>
</dbReference>
<dbReference type="InterPro" id="IPR003439">
    <property type="entry name" value="ABC_transporter-like_ATP-bd"/>
</dbReference>
<evidence type="ECO:0000256" key="2">
    <source>
        <dbReference type="ARBA" id="ARBA00022448"/>
    </source>
</evidence>
<dbReference type="Gene3D" id="3.40.50.300">
    <property type="entry name" value="P-loop containing nucleotide triphosphate hydrolases"/>
    <property type="match status" value="1"/>
</dbReference>
<keyword evidence="4" id="KW-0997">Cell inner membrane</keyword>
<protein>
    <recommendedName>
        <fullName evidence="12">ABC transporter domain-containing protein</fullName>
    </recommendedName>
</protein>
<evidence type="ECO:0000256" key="3">
    <source>
        <dbReference type="ARBA" id="ARBA00022475"/>
    </source>
</evidence>
<evidence type="ECO:0000256" key="6">
    <source>
        <dbReference type="ARBA" id="ARBA00022741"/>
    </source>
</evidence>
<keyword evidence="2" id="KW-0813">Transport</keyword>
<evidence type="ECO:0000256" key="10">
    <source>
        <dbReference type="ARBA" id="ARBA00038388"/>
    </source>
</evidence>
<feature type="transmembrane region" description="Helical" evidence="11">
    <location>
        <begin position="532"/>
        <end position="559"/>
    </location>
</feature>
<dbReference type="AlphaFoldDB" id="A0A9W6FBB5"/>
<dbReference type="GO" id="GO:0022857">
    <property type="term" value="F:transmembrane transporter activity"/>
    <property type="evidence" value="ECO:0007669"/>
    <property type="project" value="TreeGrafter"/>
</dbReference>
<dbReference type="InterPro" id="IPR003593">
    <property type="entry name" value="AAA+_ATPase"/>
</dbReference>
<dbReference type="PANTHER" id="PTHR24220">
    <property type="entry name" value="IMPORT ATP-BINDING PROTEIN"/>
    <property type="match status" value="1"/>
</dbReference>
<evidence type="ECO:0000256" key="9">
    <source>
        <dbReference type="ARBA" id="ARBA00023136"/>
    </source>
</evidence>
<dbReference type="Pfam" id="PF00005">
    <property type="entry name" value="ABC_tran"/>
    <property type="match status" value="1"/>
</dbReference>
<feature type="transmembrane region" description="Helical" evidence="11">
    <location>
        <begin position="635"/>
        <end position="655"/>
    </location>
</feature>
<feature type="domain" description="ABC transporter" evidence="12">
    <location>
        <begin position="7"/>
        <end position="246"/>
    </location>
</feature>
<dbReference type="InterPro" id="IPR003838">
    <property type="entry name" value="ABC3_permease_C"/>
</dbReference>
<feature type="transmembrane region" description="Helical" evidence="11">
    <location>
        <begin position="580"/>
        <end position="603"/>
    </location>
</feature>
<comment type="similarity">
    <text evidence="10">Belongs to the ABC transporter superfamily. Macrolide exporter (TC 3.A.1.122) family.</text>
</comment>
<comment type="caution">
    <text evidence="13">The sequence shown here is derived from an EMBL/GenBank/DDBJ whole genome shotgun (WGS) entry which is preliminary data.</text>
</comment>
<dbReference type="Pfam" id="PF02687">
    <property type="entry name" value="FtsX"/>
    <property type="match status" value="1"/>
</dbReference>
<accession>A0A9W6FBB5</accession>
<reference evidence="13 15" key="2">
    <citation type="journal article" date="2023" name="Commun. Biol.">
        <title>Reorganization of the ancestral sex-determining regions during the evolution of trioecy in Pleodorina starrii.</title>
        <authorList>
            <person name="Takahashi K."/>
            <person name="Suzuki S."/>
            <person name="Kawai-Toyooka H."/>
            <person name="Yamamoto K."/>
            <person name="Hamaji T."/>
            <person name="Ootsuki R."/>
            <person name="Yamaguchi H."/>
            <person name="Kawachi M."/>
            <person name="Higashiyama T."/>
            <person name="Nozaki H."/>
        </authorList>
    </citation>
    <scope>NUCLEOTIDE SEQUENCE [LARGE SCALE GENOMIC DNA]</scope>
    <source>
        <strain evidence="13 15">NIES-4479</strain>
    </source>
</reference>
<dbReference type="InterPro" id="IPR015854">
    <property type="entry name" value="ABC_transpr_LolD-like"/>
</dbReference>
<dbReference type="SUPFAM" id="SSF52540">
    <property type="entry name" value="P-loop containing nucleoside triphosphate hydrolases"/>
    <property type="match status" value="1"/>
</dbReference>
<dbReference type="SMART" id="SM00382">
    <property type="entry name" value="AAA"/>
    <property type="match status" value="1"/>
</dbReference>
<evidence type="ECO:0000313" key="13">
    <source>
        <dbReference type="EMBL" id="GLC62476.1"/>
    </source>
</evidence>